<evidence type="ECO:0000313" key="5">
    <source>
        <dbReference type="EMBL" id="MCQ5122225.1"/>
    </source>
</evidence>
<keyword evidence="3" id="KW-0732">Signal</keyword>
<protein>
    <submittedName>
        <fullName evidence="5">Cadherin-like beta sandwich domain-containing protein</fullName>
    </submittedName>
</protein>
<name>A0ABT1SLX2_9FIRM</name>
<proteinExistence type="predicted"/>
<evidence type="ECO:0000256" key="1">
    <source>
        <dbReference type="SAM" id="MobiDB-lite"/>
    </source>
</evidence>
<gene>
    <name evidence="5" type="ORF">NE663_08140</name>
</gene>
<keyword evidence="2" id="KW-1133">Transmembrane helix</keyword>
<keyword evidence="6" id="KW-1185">Reference proteome</keyword>
<keyword evidence="2" id="KW-0812">Transmembrane</keyword>
<feature type="signal peptide" evidence="3">
    <location>
        <begin position="1"/>
        <end position="25"/>
    </location>
</feature>
<evidence type="ECO:0000256" key="3">
    <source>
        <dbReference type="SAM" id="SignalP"/>
    </source>
</evidence>
<feature type="region of interest" description="Disordered" evidence="1">
    <location>
        <begin position="87"/>
        <end position="106"/>
    </location>
</feature>
<sequence length="467" mass="50489">MKKRLNKIFALFLVFCFSSGIMVLAAELGRIPASANVSSVSPNGTFTVTVNLNGGSGMVYFAGSNATVSSSSVFCVKVCSVTATAGSSGTASVTVSPGQVGTQNETTDIDDNVYTASTTVSVSIINTSGGNTTYVPSSPSDSQQSVNSHKGDEAKSSDNLLSSLSLSKGTLSPAFDPEVTEYNVNLKAGSTATSVSAQAKDTKASIEGTGEKTLVEGDNLVEVKVTAENGDVRTYKINIYVEEKNLTQIKFDKMNYGIVTKVDRLEAPAGFEKTTLAVNGKDVPAWKNADMKLTLLYLRNEDGNKDFYIYDEKEGTVVSLYKPIQIAGKDYIQLSIVRSAQERSGMKYNAKIKIGDLTIDGWEYEDKAYENYVLLYLMNKEGKANYYLYEKSEGTLQIAADMAAVSQSAYDELKGSMSSMNMYMIAGIAGTAVFAVLSGVGFYLNAINKKRYLAHRRELYQMKDQDE</sequence>
<reference evidence="5 6" key="1">
    <citation type="submission" date="2022-06" db="EMBL/GenBank/DDBJ databases">
        <title>Isolation of gut microbiota from human fecal samples.</title>
        <authorList>
            <person name="Pamer E.G."/>
            <person name="Barat B."/>
            <person name="Waligurski E."/>
            <person name="Medina S."/>
            <person name="Paddock L."/>
            <person name="Mostad J."/>
        </authorList>
    </citation>
    <scope>NUCLEOTIDE SEQUENCE [LARGE SCALE GENOMIC DNA]</scope>
    <source>
        <strain evidence="5 6">DFI.6.1</strain>
    </source>
</reference>
<keyword evidence="2" id="KW-0472">Membrane</keyword>
<feature type="chain" id="PRO_5045446296" evidence="3">
    <location>
        <begin position="26"/>
        <end position="467"/>
    </location>
</feature>
<comment type="caution">
    <text evidence="5">The sequence shown here is derived from an EMBL/GenBank/DDBJ whole genome shotgun (WGS) entry which is preliminary data.</text>
</comment>
<dbReference type="Pfam" id="PF12733">
    <property type="entry name" value="Cadherin-like"/>
    <property type="match status" value="1"/>
</dbReference>
<feature type="region of interest" description="Disordered" evidence="1">
    <location>
        <begin position="130"/>
        <end position="158"/>
    </location>
</feature>
<organism evidence="5 6">
    <name type="scientific">Massilicoli timonensis</name>
    <dbReference type="NCBI Taxonomy" id="2015901"/>
    <lineage>
        <taxon>Bacteria</taxon>
        <taxon>Bacillati</taxon>
        <taxon>Bacillota</taxon>
        <taxon>Erysipelotrichia</taxon>
        <taxon>Erysipelotrichales</taxon>
        <taxon>Erysipelotrichaceae</taxon>
        <taxon>Massilicoli</taxon>
    </lineage>
</organism>
<feature type="compositionally biased region" description="Low complexity" evidence="1">
    <location>
        <begin position="135"/>
        <end position="148"/>
    </location>
</feature>
<evidence type="ECO:0000259" key="4">
    <source>
        <dbReference type="Pfam" id="PF12733"/>
    </source>
</evidence>
<dbReference type="EMBL" id="JANGCH010000011">
    <property type="protein sequence ID" value="MCQ5122225.1"/>
    <property type="molecule type" value="Genomic_DNA"/>
</dbReference>
<feature type="domain" description="Cadherin-like beta-sandwich-like" evidence="4">
    <location>
        <begin position="161"/>
        <end position="240"/>
    </location>
</feature>
<feature type="transmembrane region" description="Helical" evidence="2">
    <location>
        <begin position="422"/>
        <end position="447"/>
    </location>
</feature>
<dbReference type="InterPro" id="IPR025883">
    <property type="entry name" value="Cadherin-like_domain"/>
</dbReference>
<evidence type="ECO:0000256" key="2">
    <source>
        <dbReference type="SAM" id="Phobius"/>
    </source>
</evidence>
<evidence type="ECO:0000313" key="6">
    <source>
        <dbReference type="Proteomes" id="UP001524435"/>
    </source>
</evidence>
<dbReference type="Proteomes" id="UP001524435">
    <property type="component" value="Unassembled WGS sequence"/>
</dbReference>
<dbReference type="RefSeq" id="WP_256198093.1">
    <property type="nucleotide sequence ID" value="NZ_JANGCH010000011.1"/>
</dbReference>
<accession>A0ABT1SLX2</accession>